<sequence>MNKVEIKARLEESYDHFLKYLGKLSEDEFEYAPDGKWNAGQQAEHLIKSTRPLIQALGFPKFMISFKFGKSNRPSRTYDELVAKYKQKLTTMEGDPPGSYVPKKVKYSEYSKLSKTQTEIIEKIENKLSKWSEDDLDQYIFPHPLLGKVTVREMLYFTIYHAEHHQNVVKIYLKGI</sequence>
<dbReference type="EMBL" id="LRPC01000001">
    <property type="protein sequence ID" value="KYG78424.1"/>
    <property type="molecule type" value="Genomic_DNA"/>
</dbReference>
<dbReference type="AlphaFoldDB" id="A0A150XI96"/>
<dbReference type="OrthoDB" id="954225at2"/>
<dbReference type="RefSeq" id="WP_068218174.1">
    <property type="nucleotide sequence ID" value="NZ_CP139724.1"/>
</dbReference>
<evidence type="ECO:0000313" key="2">
    <source>
        <dbReference type="EMBL" id="KYG78424.1"/>
    </source>
</evidence>
<comment type="caution">
    <text evidence="2">The sequence shown here is derived from an EMBL/GenBank/DDBJ whole genome shotgun (WGS) entry which is preliminary data.</text>
</comment>
<dbReference type="InterPro" id="IPR034660">
    <property type="entry name" value="DinB/YfiT-like"/>
</dbReference>
<dbReference type="Proteomes" id="UP000075606">
    <property type="component" value="Unassembled WGS sequence"/>
</dbReference>
<keyword evidence="3" id="KW-1185">Reference proteome</keyword>
<dbReference type="SUPFAM" id="SSF109854">
    <property type="entry name" value="DinB/YfiT-like putative metalloenzymes"/>
    <property type="match status" value="1"/>
</dbReference>
<feature type="domain" description="DinB-like" evidence="1">
    <location>
        <begin position="10"/>
        <end position="167"/>
    </location>
</feature>
<dbReference type="InterPro" id="IPR024775">
    <property type="entry name" value="DinB-like"/>
</dbReference>
<reference evidence="2 3" key="1">
    <citation type="submission" date="2016-01" db="EMBL/GenBank/DDBJ databases">
        <title>Genome sequencing of Roseivirga spongicola UST030701-084.</title>
        <authorList>
            <person name="Selvaratnam C."/>
            <person name="Thevarajoo S."/>
            <person name="Goh K.M."/>
            <person name="Ee R."/>
            <person name="Chan K.-G."/>
            <person name="Chong C.S."/>
        </authorList>
    </citation>
    <scope>NUCLEOTIDE SEQUENCE [LARGE SCALE GENOMIC DNA]</scope>
    <source>
        <strain evidence="2 3">UST030701-084</strain>
    </source>
</reference>
<evidence type="ECO:0000259" key="1">
    <source>
        <dbReference type="Pfam" id="PF12867"/>
    </source>
</evidence>
<evidence type="ECO:0000313" key="3">
    <source>
        <dbReference type="Proteomes" id="UP000075606"/>
    </source>
</evidence>
<name>A0A150XI96_9BACT</name>
<dbReference type="STRING" id="333140.AWW68_06555"/>
<gene>
    <name evidence="2" type="ORF">AWW68_06555</name>
</gene>
<dbReference type="Pfam" id="PF12867">
    <property type="entry name" value="DinB_2"/>
    <property type="match status" value="1"/>
</dbReference>
<protein>
    <recommendedName>
        <fullName evidence="1">DinB-like domain-containing protein</fullName>
    </recommendedName>
</protein>
<dbReference type="Gene3D" id="1.20.120.450">
    <property type="entry name" value="dinb family like domain"/>
    <property type="match status" value="1"/>
</dbReference>
<organism evidence="2 3">
    <name type="scientific">Roseivirga spongicola</name>
    <dbReference type="NCBI Taxonomy" id="333140"/>
    <lineage>
        <taxon>Bacteria</taxon>
        <taxon>Pseudomonadati</taxon>
        <taxon>Bacteroidota</taxon>
        <taxon>Cytophagia</taxon>
        <taxon>Cytophagales</taxon>
        <taxon>Roseivirgaceae</taxon>
        <taxon>Roseivirga</taxon>
    </lineage>
</organism>
<proteinExistence type="predicted"/>
<accession>A0A150XI96</accession>